<keyword evidence="1" id="KW-1133">Transmembrane helix</keyword>
<keyword evidence="3" id="KW-1185">Reference proteome</keyword>
<evidence type="ECO:0000313" key="2">
    <source>
        <dbReference type="EMBL" id="CCQ47912.1"/>
    </source>
</evidence>
<feature type="transmembrane region" description="Helical" evidence="1">
    <location>
        <begin position="12"/>
        <end position="35"/>
    </location>
</feature>
<dbReference type="RefSeq" id="WP_050056719.1">
    <property type="nucleotide sequence ID" value="NZ_CAQI01000053.1"/>
</dbReference>
<accession>A0A024H7P3</accession>
<comment type="caution">
    <text evidence="2">The sequence shown here is derived from an EMBL/GenBank/DDBJ whole genome shotgun (WGS) entry which is preliminary data.</text>
</comment>
<keyword evidence="1" id="KW-0472">Membrane</keyword>
<feature type="transmembrane region" description="Helical" evidence="1">
    <location>
        <begin position="85"/>
        <end position="107"/>
    </location>
</feature>
<sequence length="205" mass="21089">MPEVNLESVKRPAGVALAAGAVWLAGISPVSRVYLEPDPVRRLAMLRNGRRSWVLGQHVAAAGTAAMPAAFARLALALPAGRTRALAGTAAVALAAGAPMFVSQLAMRAADLEGFAARRFPAWPFLSYAWLHVVALGSLSAALATLPHKEKEAAALGLAALGSGAVLAKTGDIPPFVFYLCEQLAAASLLRGTSANPHSSPVPPQ</sequence>
<evidence type="ECO:0000256" key="1">
    <source>
        <dbReference type="SAM" id="Phobius"/>
    </source>
</evidence>
<feature type="transmembrane region" description="Helical" evidence="1">
    <location>
        <begin position="127"/>
        <end position="146"/>
    </location>
</feature>
<gene>
    <name evidence="2" type="ORF">ARTSIC4J27_3909</name>
</gene>
<organism evidence="2 3">
    <name type="scientific">Pseudarthrobacter siccitolerans</name>
    <dbReference type="NCBI Taxonomy" id="861266"/>
    <lineage>
        <taxon>Bacteria</taxon>
        <taxon>Bacillati</taxon>
        <taxon>Actinomycetota</taxon>
        <taxon>Actinomycetes</taxon>
        <taxon>Micrococcales</taxon>
        <taxon>Micrococcaceae</taxon>
        <taxon>Pseudarthrobacter</taxon>
    </lineage>
</organism>
<keyword evidence="1" id="KW-0812">Transmembrane</keyword>
<proteinExistence type="predicted"/>
<name>A0A024H7P3_9MICC</name>
<dbReference type="EMBL" id="CAQI01000053">
    <property type="protein sequence ID" value="CCQ47912.1"/>
    <property type="molecule type" value="Genomic_DNA"/>
</dbReference>
<reference evidence="3" key="1">
    <citation type="journal article" date="2014" name="Genome Announc.">
        <title>Genome Sequence of Arthrobacter siccitolerans 4J27, a Xeroprotectant-Producing Desiccation-Tolerant Microorganism.</title>
        <authorList>
            <person name="Manzanera M."/>
            <person name="Santa-Cruz-Calvo L."/>
            <person name="Vilchez J.I."/>
            <person name="Garcia-Fontana C."/>
            <person name="Silva-Castro G.A."/>
            <person name="Calvo C."/>
            <person name="Gonzalez-Lopez J."/>
        </authorList>
    </citation>
    <scope>NUCLEOTIDE SEQUENCE [LARGE SCALE GENOMIC DNA]</scope>
    <source>
        <strain evidence="3">4J27</strain>
    </source>
</reference>
<dbReference type="OrthoDB" id="4946950at2"/>
<dbReference type="Proteomes" id="UP000035722">
    <property type="component" value="Unassembled WGS sequence"/>
</dbReference>
<dbReference type="AlphaFoldDB" id="A0A024H7P3"/>
<feature type="transmembrane region" description="Helical" evidence="1">
    <location>
        <begin position="55"/>
        <end position="78"/>
    </location>
</feature>
<protein>
    <submittedName>
        <fullName evidence="2">Uncharacterized protein</fullName>
    </submittedName>
</protein>
<evidence type="ECO:0000313" key="3">
    <source>
        <dbReference type="Proteomes" id="UP000035722"/>
    </source>
</evidence>